<feature type="chain" id="PRO_5043675511" description="Root cap" evidence="1">
    <location>
        <begin position="26"/>
        <end position="335"/>
    </location>
</feature>
<evidence type="ECO:0000313" key="2">
    <source>
        <dbReference type="EMBL" id="KAG9455136.1"/>
    </source>
</evidence>
<evidence type="ECO:0000313" key="3">
    <source>
        <dbReference type="Proteomes" id="UP000825729"/>
    </source>
</evidence>
<protein>
    <recommendedName>
        <fullName evidence="4">Root cap</fullName>
    </recommendedName>
</protein>
<gene>
    <name evidence="2" type="ORF">H6P81_008040</name>
</gene>
<dbReference type="Pfam" id="PF06830">
    <property type="entry name" value="Root_cap"/>
    <property type="match status" value="1"/>
</dbReference>
<reference evidence="2 3" key="1">
    <citation type="submission" date="2021-07" db="EMBL/GenBank/DDBJ databases">
        <title>The Aristolochia fimbriata genome: insights into angiosperm evolution, floral development and chemical biosynthesis.</title>
        <authorList>
            <person name="Jiao Y."/>
        </authorList>
    </citation>
    <scope>NUCLEOTIDE SEQUENCE [LARGE SCALE GENOMIC DNA]</scope>
    <source>
        <strain evidence="2">IBCAS-2021</strain>
        <tissue evidence="2">Leaf</tissue>
    </source>
</reference>
<organism evidence="2 3">
    <name type="scientific">Aristolochia fimbriata</name>
    <name type="common">White veined hardy Dutchman's pipe vine</name>
    <dbReference type="NCBI Taxonomy" id="158543"/>
    <lineage>
        <taxon>Eukaryota</taxon>
        <taxon>Viridiplantae</taxon>
        <taxon>Streptophyta</taxon>
        <taxon>Embryophyta</taxon>
        <taxon>Tracheophyta</taxon>
        <taxon>Spermatophyta</taxon>
        <taxon>Magnoliopsida</taxon>
        <taxon>Magnoliidae</taxon>
        <taxon>Piperales</taxon>
        <taxon>Aristolochiaceae</taxon>
        <taxon>Aristolochia</taxon>
    </lineage>
</organism>
<sequence length="335" mass="36534">MGSRNLVFCIIVLILGMIMAAAVEGADNNKYKYPKKAKCSIGKYKHCYNIEHNCPDSCPGSCVVDCVSCKPICSCDKPGAVCQDPRFIGADGVTFYFHGKKDGDFCLVSDANLHINGHFIGKRNPAMSRDFTWVQSIGILFDDHRIFVGAEKTATWDDSVDRLGLAFDGQRVSLPTTQGATWRSDDGVSFTRSSRATNAVTVEAEGRFKIEAVVVPITEEESRVHGYGIEKSEEEDCMAHLDLAFKFYSLTKDVNGVLGQTYAKDYVSKVKISAAMAVVGGNDKFSTTDLFAPDCAASRFVRGNINIVRVTDQQQHAGLDCSSDLGRGTGIVCKK</sequence>
<feature type="signal peptide" evidence="1">
    <location>
        <begin position="1"/>
        <end position="25"/>
    </location>
</feature>
<proteinExistence type="predicted"/>
<dbReference type="Proteomes" id="UP000825729">
    <property type="component" value="Unassembled WGS sequence"/>
</dbReference>
<keyword evidence="3" id="KW-1185">Reference proteome</keyword>
<accession>A0AAV7F362</accession>
<dbReference type="PANTHER" id="PTHR31656">
    <property type="entry name" value="ROOT CAP DOMAIN-CONTAINING PROTEIN"/>
    <property type="match status" value="1"/>
</dbReference>
<evidence type="ECO:0008006" key="4">
    <source>
        <dbReference type="Google" id="ProtNLM"/>
    </source>
</evidence>
<dbReference type="AlphaFoldDB" id="A0AAV7F362"/>
<name>A0AAV7F362_ARIFI</name>
<keyword evidence="1" id="KW-0732">Signal</keyword>
<dbReference type="InterPro" id="IPR009646">
    <property type="entry name" value="Root_cap"/>
</dbReference>
<dbReference type="EMBL" id="JAINDJ010000003">
    <property type="protein sequence ID" value="KAG9455136.1"/>
    <property type="molecule type" value="Genomic_DNA"/>
</dbReference>
<evidence type="ECO:0000256" key="1">
    <source>
        <dbReference type="SAM" id="SignalP"/>
    </source>
</evidence>
<comment type="caution">
    <text evidence="2">The sequence shown here is derived from an EMBL/GenBank/DDBJ whole genome shotgun (WGS) entry which is preliminary data.</text>
</comment>